<dbReference type="Pfam" id="PF00498">
    <property type="entry name" value="FHA"/>
    <property type="match status" value="1"/>
</dbReference>
<dbReference type="EMBL" id="PGOL01003615">
    <property type="protein sequence ID" value="PKI40303.1"/>
    <property type="molecule type" value="Genomic_DNA"/>
</dbReference>
<accession>A0A2I0I931</accession>
<reference evidence="11 12" key="1">
    <citation type="submission" date="2017-11" db="EMBL/GenBank/DDBJ databases">
        <title>De-novo sequencing of pomegranate (Punica granatum L.) genome.</title>
        <authorList>
            <person name="Akparov Z."/>
            <person name="Amiraslanov A."/>
            <person name="Hajiyeva S."/>
            <person name="Abbasov M."/>
            <person name="Kaur K."/>
            <person name="Hamwieh A."/>
            <person name="Solovyev V."/>
            <person name="Salamov A."/>
            <person name="Braich B."/>
            <person name="Kosarev P."/>
            <person name="Mahmoud A."/>
            <person name="Hajiyev E."/>
            <person name="Babayeva S."/>
            <person name="Izzatullayeva V."/>
            <person name="Mammadov A."/>
            <person name="Mammadov A."/>
            <person name="Sharifova S."/>
            <person name="Ojaghi J."/>
            <person name="Eynullazada K."/>
            <person name="Bayramov B."/>
            <person name="Abdulazimova A."/>
            <person name="Shahmuradov I."/>
        </authorList>
    </citation>
    <scope>NUCLEOTIDE SEQUENCE [LARGE SCALE GENOMIC DNA]</scope>
    <source>
        <strain evidence="12">cv. AG2017</strain>
        <tissue evidence="11">Leaf</tissue>
    </source>
</reference>
<dbReference type="Pfam" id="PF00533">
    <property type="entry name" value="BRCT"/>
    <property type="match status" value="1"/>
</dbReference>
<evidence type="ECO:0000256" key="6">
    <source>
        <dbReference type="ARBA" id="ARBA00023242"/>
    </source>
</evidence>
<evidence type="ECO:0000256" key="3">
    <source>
        <dbReference type="ARBA" id="ARBA00022454"/>
    </source>
</evidence>
<feature type="domain" description="FHA" evidence="10">
    <location>
        <begin position="128"/>
        <end position="183"/>
    </location>
</feature>
<dbReference type="Gene3D" id="3.40.50.10190">
    <property type="entry name" value="BRCT domain"/>
    <property type="match status" value="1"/>
</dbReference>
<dbReference type="InterPro" id="IPR001357">
    <property type="entry name" value="BRCT_dom"/>
</dbReference>
<name>A0A2I0I931_PUNGR</name>
<dbReference type="AlphaFoldDB" id="A0A2I0I931"/>
<dbReference type="CDD" id="cd22667">
    <property type="entry name" value="FHA_NBN"/>
    <property type="match status" value="1"/>
</dbReference>
<dbReference type="InterPro" id="IPR000253">
    <property type="entry name" value="FHA_dom"/>
</dbReference>
<evidence type="ECO:0000256" key="5">
    <source>
        <dbReference type="ARBA" id="ARBA00023204"/>
    </source>
</evidence>
<feature type="region of interest" description="Disordered" evidence="9">
    <location>
        <begin position="436"/>
        <end position="458"/>
    </location>
</feature>
<keyword evidence="4" id="KW-0227">DNA damage</keyword>
<evidence type="ECO:0000256" key="7">
    <source>
        <dbReference type="ARBA" id="ARBA00023306"/>
    </source>
</evidence>
<evidence type="ECO:0000256" key="2">
    <source>
        <dbReference type="ARBA" id="ARBA00004286"/>
    </source>
</evidence>
<evidence type="ECO:0000256" key="9">
    <source>
        <dbReference type="SAM" id="MobiDB-lite"/>
    </source>
</evidence>
<dbReference type="InterPro" id="IPR040227">
    <property type="entry name" value="Nibrin-rel"/>
</dbReference>
<dbReference type="PANTHER" id="PTHR12162:SF0">
    <property type="entry name" value="NIBRIN"/>
    <property type="match status" value="1"/>
</dbReference>
<evidence type="ECO:0000256" key="4">
    <source>
        <dbReference type="ARBA" id="ARBA00022763"/>
    </source>
</evidence>
<comment type="similarity">
    <text evidence="8">Belongs to the Nibrin family.</text>
</comment>
<dbReference type="GO" id="GO:0003684">
    <property type="term" value="F:damaged DNA binding"/>
    <property type="evidence" value="ECO:0007669"/>
    <property type="project" value="TreeGrafter"/>
</dbReference>
<keyword evidence="7" id="KW-0131">Cell cycle</keyword>
<comment type="caution">
    <text evidence="11">The sequence shown here is derived from an EMBL/GenBank/DDBJ whole genome shotgun (WGS) entry which is preliminary data.</text>
</comment>
<dbReference type="InterPro" id="IPR036420">
    <property type="entry name" value="BRCT_dom_sf"/>
</dbReference>
<keyword evidence="3" id="KW-0158">Chromosome</keyword>
<dbReference type="InterPro" id="IPR008984">
    <property type="entry name" value="SMAD_FHA_dom_sf"/>
</dbReference>
<keyword evidence="6" id="KW-0539">Nucleus</keyword>
<keyword evidence="5" id="KW-0234">DNA repair</keyword>
<dbReference type="FunFam" id="2.60.200.20:FF:000017">
    <property type="entry name" value="Nibrin"/>
    <property type="match status" value="1"/>
</dbReference>
<dbReference type="GO" id="GO:0000724">
    <property type="term" value="P:double-strand break repair via homologous recombination"/>
    <property type="evidence" value="ECO:0007669"/>
    <property type="project" value="TreeGrafter"/>
</dbReference>
<gene>
    <name evidence="11" type="ORF">CRG98_039328</name>
</gene>
<organism evidence="11 12">
    <name type="scientific">Punica granatum</name>
    <name type="common">Pomegranate</name>
    <dbReference type="NCBI Taxonomy" id="22663"/>
    <lineage>
        <taxon>Eukaryota</taxon>
        <taxon>Viridiplantae</taxon>
        <taxon>Streptophyta</taxon>
        <taxon>Embryophyta</taxon>
        <taxon>Tracheophyta</taxon>
        <taxon>Spermatophyta</taxon>
        <taxon>Magnoliopsida</taxon>
        <taxon>eudicotyledons</taxon>
        <taxon>Gunneridae</taxon>
        <taxon>Pentapetalae</taxon>
        <taxon>rosids</taxon>
        <taxon>malvids</taxon>
        <taxon>Myrtales</taxon>
        <taxon>Lythraceae</taxon>
        <taxon>Punica</taxon>
    </lineage>
</organism>
<evidence type="ECO:0000256" key="8">
    <source>
        <dbReference type="ARBA" id="ARBA00044757"/>
    </source>
</evidence>
<comment type="subcellular location">
    <subcellularLocation>
        <location evidence="2">Chromosome</location>
    </subcellularLocation>
    <subcellularLocation>
        <location evidence="1">Nucleus</location>
    </subcellularLocation>
</comment>
<dbReference type="GO" id="GO:0007095">
    <property type="term" value="P:mitotic G2 DNA damage checkpoint signaling"/>
    <property type="evidence" value="ECO:0007669"/>
    <property type="project" value="InterPro"/>
</dbReference>
<dbReference type="SUPFAM" id="SSF52113">
    <property type="entry name" value="BRCT domain"/>
    <property type="match status" value="1"/>
</dbReference>
<dbReference type="PROSITE" id="PS50006">
    <property type="entry name" value="FHA_DOMAIN"/>
    <property type="match status" value="1"/>
</dbReference>
<evidence type="ECO:0000313" key="12">
    <source>
        <dbReference type="Proteomes" id="UP000233551"/>
    </source>
</evidence>
<dbReference type="Proteomes" id="UP000233551">
    <property type="component" value="Unassembled WGS sequence"/>
</dbReference>
<evidence type="ECO:0000313" key="11">
    <source>
        <dbReference type="EMBL" id="PKI40303.1"/>
    </source>
</evidence>
<dbReference type="GO" id="GO:0030870">
    <property type="term" value="C:Mre11 complex"/>
    <property type="evidence" value="ECO:0007669"/>
    <property type="project" value="InterPro"/>
</dbReference>
<dbReference type="PANTHER" id="PTHR12162">
    <property type="entry name" value="NIBRIN-RELATED"/>
    <property type="match status" value="1"/>
</dbReference>
<dbReference type="Gene3D" id="2.60.200.20">
    <property type="match status" value="1"/>
</dbReference>
<dbReference type="SMART" id="SM00240">
    <property type="entry name" value="FHA"/>
    <property type="match status" value="1"/>
</dbReference>
<evidence type="ECO:0000256" key="1">
    <source>
        <dbReference type="ARBA" id="ARBA00004123"/>
    </source>
</evidence>
<proteinExistence type="inferred from homology"/>
<keyword evidence="12" id="KW-1185">Reference proteome</keyword>
<dbReference type="SUPFAM" id="SSF49879">
    <property type="entry name" value="SMAD/FHA domain"/>
    <property type="match status" value="1"/>
</dbReference>
<sequence>MDEVSAAGDCSPPLNHGAQEPAQLGPFRPNVATQRQRDRRLRQYSAVQLRVLNPPQRRRWSFKREVSSSSPEVHQTEEIEPFPAARFIGLLKSVDIRLGRVAVMVWGLFPADPLSGEEKYYIFSKGTFKVGRKGCEIIVNKDKGVSRVHAEIIVDTITSMSPGATESPKVRIRDLSKYGTFINKNLGSEEKVHEKESTLRNGDLVSFGAGKAIYRFSFVPLVVLVLSSELSQVDCQLREKLSSIGASTVDHLNQDCTHVLVDQFMEVNESILDAVAMKKPLVLSSWVEFVAEKSIRNEIPSCSDHFPSLSVGGVSVKVTDPKTRETCLEGYTFVLEPPRMYKFGHKLQLLLDVAGAKRVSIDNFCSSSQGSEDLDNSRVAYVNTEESQGNRISKFSLHRVDEKDLLRAILCGHLNSSLLRAPPVVVSSSCSTDETVVADSDLEDETSRPITLDEADTPKPVHEADTVHMEETTENKENALPGYAALKSENAHSMCEEKVRKNSDGCVVIRRDKIDESDEGTSDIIYTQDIIVRNMNVLARSSHDSAEVNFKRFRKRQTPSGNSFNNLVPFSKFPYKEESGDSQVLFTDFLLEADTGSEAIHQQSCLYLWQYA</sequence>
<dbReference type="GO" id="GO:0005694">
    <property type="term" value="C:chromosome"/>
    <property type="evidence" value="ECO:0007669"/>
    <property type="project" value="UniProtKB-SubCell"/>
</dbReference>
<protein>
    <recommendedName>
        <fullName evidence="10">FHA domain-containing protein</fullName>
    </recommendedName>
</protein>
<evidence type="ECO:0000259" key="10">
    <source>
        <dbReference type="PROSITE" id="PS50006"/>
    </source>
</evidence>
<dbReference type="CDD" id="cd00027">
    <property type="entry name" value="BRCT"/>
    <property type="match status" value="1"/>
</dbReference>
<dbReference type="STRING" id="22663.A0A2I0I931"/>
<feature type="region of interest" description="Disordered" evidence="9">
    <location>
        <begin position="1"/>
        <end position="35"/>
    </location>
</feature>